<evidence type="ECO:0000256" key="4">
    <source>
        <dbReference type="ARBA" id="ARBA00011533"/>
    </source>
</evidence>
<reference evidence="17" key="1">
    <citation type="submission" date="2025-08" db="UniProtKB">
        <authorList>
            <consortium name="RefSeq"/>
        </authorList>
    </citation>
    <scope>IDENTIFICATION</scope>
    <source>
        <tissue evidence="17">Testes</tissue>
    </source>
</reference>
<comment type="subcellular location">
    <subcellularLocation>
        <location evidence="2">Mitochondrion inner membrane</location>
        <topology evidence="2">Peripheral membrane protein</topology>
        <orientation evidence="2">Matrix side</orientation>
    </subcellularLocation>
</comment>
<evidence type="ECO:0000256" key="6">
    <source>
        <dbReference type="ARBA" id="ARBA00022448"/>
    </source>
</evidence>
<dbReference type="InterPro" id="IPR009947">
    <property type="entry name" value="NDUA7"/>
</dbReference>
<evidence type="ECO:0000256" key="9">
    <source>
        <dbReference type="ARBA" id="ARBA00022982"/>
    </source>
</evidence>
<name>A0ABM0GLF1_SACKO</name>
<dbReference type="Pfam" id="PF07347">
    <property type="entry name" value="CI-B14_5a"/>
    <property type="match status" value="1"/>
</dbReference>
<keyword evidence="8" id="KW-0999">Mitochondrion inner membrane</keyword>
<sequence length="112" mass="12402">MAVATKYVKWLRNFFAGRDYQGNLPLRYARDQAPRTIPPANLPDGPSHAVASNYYFSRDARRLNSPPDVLYSQVKQLPAPAASGPSSVPANRSTVTPGKALEWNISKDQPYL</sequence>
<keyword evidence="11" id="KW-0496">Mitochondrion</keyword>
<feature type="region of interest" description="Disordered" evidence="15">
    <location>
        <begin position="76"/>
        <end position="112"/>
    </location>
</feature>
<evidence type="ECO:0000256" key="15">
    <source>
        <dbReference type="SAM" id="MobiDB-lite"/>
    </source>
</evidence>
<dbReference type="GeneID" id="100370452"/>
<evidence type="ECO:0000256" key="5">
    <source>
        <dbReference type="ARBA" id="ARBA00016383"/>
    </source>
</evidence>
<evidence type="ECO:0000256" key="1">
    <source>
        <dbReference type="ARBA" id="ARBA00003195"/>
    </source>
</evidence>
<evidence type="ECO:0000256" key="13">
    <source>
        <dbReference type="ARBA" id="ARBA00030360"/>
    </source>
</evidence>
<keyword evidence="6" id="KW-0813">Transport</keyword>
<keyword evidence="16" id="KW-1185">Reference proteome</keyword>
<keyword evidence="12" id="KW-0472">Membrane</keyword>
<evidence type="ECO:0000256" key="8">
    <source>
        <dbReference type="ARBA" id="ARBA00022792"/>
    </source>
</evidence>
<evidence type="ECO:0000256" key="12">
    <source>
        <dbReference type="ARBA" id="ARBA00023136"/>
    </source>
</evidence>
<evidence type="ECO:0000313" key="17">
    <source>
        <dbReference type="RefSeq" id="XP_002732511.1"/>
    </source>
</evidence>
<comment type="subunit">
    <text evidence="4">Complex I is composed of 45 different subunits.</text>
</comment>
<evidence type="ECO:0000256" key="11">
    <source>
        <dbReference type="ARBA" id="ARBA00023128"/>
    </source>
</evidence>
<evidence type="ECO:0000256" key="2">
    <source>
        <dbReference type="ARBA" id="ARBA00004443"/>
    </source>
</evidence>
<proteinExistence type="inferred from homology"/>
<dbReference type="Proteomes" id="UP000694865">
    <property type="component" value="Unplaced"/>
</dbReference>
<evidence type="ECO:0000313" key="16">
    <source>
        <dbReference type="Proteomes" id="UP000694865"/>
    </source>
</evidence>
<accession>A0ABM0GLF1</accession>
<evidence type="ECO:0000256" key="10">
    <source>
        <dbReference type="ARBA" id="ARBA00022990"/>
    </source>
</evidence>
<keyword evidence="10" id="KW-0007">Acetylation</keyword>
<keyword evidence="7" id="KW-0679">Respiratory chain</keyword>
<evidence type="ECO:0000256" key="14">
    <source>
        <dbReference type="ARBA" id="ARBA00033401"/>
    </source>
</evidence>
<evidence type="ECO:0000256" key="3">
    <source>
        <dbReference type="ARBA" id="ARBA00005482"/>
    </source>
</evidence>
<dbReference type="RefSeq" id="XP_002732511.1">
    <property type="nucleotide sequence ID" value="XM_002732465.2"/>
</dbReference>
<keyword evidence="9" id="KW-0249">Electron transport</keyword>
<protein>
    <recommendedName>
        <fullName evidence="5">NADH dehydrogenase [ubiquinone] 1 alpha subcomplex subunit 7</fullName>
    </recommendedName>
    <alternativeName>
        <fullName evidence="14">Complex I-B14.5a</fullName>
    </alternativeName>
    <alternativeName>
        <fullName evidence="13">NADH-ubiquinone oxidoreductase subunit B14.5a</fullName>
    </alternativeName>
</protein>
<dbReference type="PANTHER" id="PTHR12485">
    <property type="entry name" value="NADH-UBIQUINONE OXIDOREDUCTASE SUBUNIT B"/>
    <property type="match status" value="1"/>
</dbReference>
<feature type="compositionally biased region" description="Low complexity" evidence="15">
    <location>
        <begin position="78"/>
        <end position="90"/>
    </location>
</feature>
<organism evidence="16 17">
    <name type="scientific">Saccoglossus kowalevskii</name>
    <name type="common">Acorn worm</name>
    <dbReference type="NCBI Taxonomy" id="10224"/>
    <lineage>
        <taxon>Eukaryota</taxon>
        <taxon>Metazoa</taxon>
        <taxon>Hemichordata</taxon>
        <taxon>Enteropneusta</taxon>
        <taxon>Harrimaniidae</taxon>
        <taxon>Saccoglossus</taxon>
    </lineage>
</organism>
<comment type="similarity">
    <text evidence="3">Belongs to the complex I NDUFA7 subunit family.</text>
</comment>
<gene>
    <name evidence="17" type="primary">LOC100370452</name>
</gene>
<evidence type="ECO:0000256" key="7">
    <source>
        <dbReference type="ARBA" id="ARBA00022660"/>
    </source>
</evidence>
<comment type="function">
    <text evidence="1">Accessory subunit of the mitochondrial membrane respiratory chain NADH dehydrogenase (Complex I), that is believed not to be involved in catalysis. Complex I functions in the transfer of electrons from NADH to the respiratory chain. The immediate electron acceptor for the enzyme is believed to be ubiquinone.</text>
</comment>
<dbReference type="PANTHER" id="PTHR12485:SF1">
    <property type="entry name" value="NADH DEHYDROGENASE [UBIQUINONE] 1 ALPHA SUBCOMPLEX SUBUNIT 7"/>
    <property type="match status" value="1"/>
</dbReference>